<dbReference type="InterPro" id="IPR029062">
    <property type="entry name" value="Class_I_gatase-like"/>
</dbReference>
<evidence type="ECO:0008006" key="7">
    <source>
        <dbReference type="Google" id="ProtNLM"/>
    </source>
</evidence>
<dbReference type="SUPFAM" id="SSF52317">
    <property type="entry name" value="Class I glutamine amidotransferase-like"/>
    <property type="match status" value="1"/>
</dbReference>
<evidence type="ECO:0000256" key="2">
    <source>
        <dbReference type="ARBA" id="ARBA00022670"/>
    </source>
</evidence>
<keyword evidence="4" id="KW-0720">Serine protease</keyword>
<name>A0A1G2HL29_9BACT</name>
<reference evidence="5 6" key="1">
    <citation type="journal article" date="2016" name="Nat. Commun.">
        <title>Thousands of microbial genomes shed light on interconnected biogeochemical processes in an aquifer system.</title>
        <authorList>
            <person name="Anantharaman K."/>
            <person name="Brown C.T."/>
            <person name="Hug L.A."/>
            <person name="Sharon I."/>
            <person name="Castelle C.J."/>
            <person name="Probst A.J."/>
            <person name="Thomas B.C."/>
            <person name="Singh A."/>
            <person name="Wilkins M.J."/>
            <person name="Karaoz U."/>
            <person name="Brodie E.L."/>
            <person name="Williams K.H."/>
            <person name="Hubbard S.S."/>
            <person name="Banfield J.F."/>
        </authorList>
    </citation>
    <scope>NUCLEOTIDE SEQUENCE [LARGE SCALE GENOMIC DNA]</scope>
</reference>
<evidence type="ECO:0000256" key="3">
    <source>
        <dbReference type="ARBA" id="ARBA00022801"/>
    </source>
</evidence>
<organism evidence="5 6">
    <name type="scientific">Candidatus Staskawiczbacteria bacterium RIFCSPHIGHO2_01_FULL_34_27</name>
    <dbReference type="NCBI Taxonomy" id="1802199"/>
    <lineage>
        <taxon>Bacteria</taxon>
        <taxon>Candidatus Staskawicziibacteriota</taxon>
    </lineage>
</organism>
<sequence>MKKLLLTSDGFVNPKIGQEFLALVGKKPIDIKVLFVTTASRVEKEKFYVKGSEKELIELGLAKENILWVENLDNTEVEKYDVVYVCGGNTFYLMYEIRRTGFDKQIINFINSGKVYVGVSAGSVIMGPTILHVRNLDKNDIGLKDMTGLNMTDKIILPHYKNEEEEKVKEFERENHCEVLRLPDGQASEVLREDARIIE</sequence>
<gene>
    <name evidence="5" type="ORF">A2639_03255</name>
</gene>
<dbReference type="Gene3D" id="3.40.50.880">
    <property type="match status" value="1"/>
</dbReference>
<dbReference type="GO" id="GO:0008236">
    <property type="term" value="F:serine-type peptidase activity"/>
    <property type="evidence" value="ECO:0007669"/>
    <property type="project" value="UniProtKB-KW"/>
</dbReference>
<accession>A0A1G2HL29</accession>
<keyword evidence="2" id="KW-0645">Protease</keyword>
<dbReference type="Pfam" id="PF03575">
    <property type="entry name" value="Peptidase_S51"/>
    <property type="match status" value="1"/>
</dbReference>
<dbReference type="InterPro" id="IPR005320">
    <property type="entry name" value="Peptidase_S51"/>
</dbReference>
<keyword evidence="3" id="KW-0378">Hydrolase</keyword>
<dbReference type="PANTHER" id="PTHR20842">
    <property type="entry name" value="PROTEASE S51 ALPHA-ASPARTYL DIPEPTIDASE"/>
    <property type="match status" value="1"/>
</dbReference>
<dbReference type="AlphaFoldDB" id="A0A1G2HL29"/>
<comment type="similarity">
    <text evidence="1">Belongs to the peptidase S51 family.</text>
</comment>
<protein>
    <recommendedName>
        <fullName evidence="7">Peptidase</fullName>
    </recommendedName>
</protein>
<evidence type="ECO:0000256" key="4">
    <source>
        <dbReference type="ARBA" id="ARBA00022825"/>
    </source>
</evidence>
<evidence type="ECO:0000256" key="1">
    <source>
        <dbReference type="ARBA" id="ARBA00006534"/>
    </source>
</evidence>
<dbReference type="EMBL" id="MHOL01000005">
    <property type="protein sequence ID" value="OGZ63186.1"/>
    <property type="molecule type" value="Genomic_DNA"/>
</dbReference>
<dbReference type="PANTHER" id="PTHR20842:SF0">
    <property type="entry name" value="ALPHA-ASPARTYL DIPEPTIDASE"/>
    <property type="match status" value="1"/>
</dbReference>
<evidence type="ECO:0000313" key="5">
    <source>
        <dbReference type="EMBL" id="OGZ63186.1"/>
    </source>
</evidence>
<proteinExistence type="inferred from homology"/>
<evidence type="ECO:0000313" key="6">
    <source>
        <dbReference type="Proteomes" id="UP000178991"/>
    </source>
</evidence>
<dbReference type="Proteomes" id="UP000178991">
    <property type="component" value="Unassembled WGS sequence"/>
</dbReference>
<comment type="caution">
    <text evidence="5">The sequence shown here is derived from an EMBL/GenBank/DDBJ whole genome shotgun (WGS) entry which is preliminary data.</text>
</comment>
<dbReference type="GO" id="GO:0006508">
    <property type="term" value="P:proteolysis"/>
    <property type="evidence" value="ECO:0007669"/>
    <property type="project" value="UniProtKB-KW"/>
</dbReference>